<dbReference type="Proteomes" id="UP000002588">
    <property type="component" value="Chromosome"/>
</dbReference>
<proteinExistence type="predicted"/>
<dbReference type="OrthoDB" id="9180928at2"/>
<dbReference type="AlphaFoldDB" id="A1K231"/>
<evidence type="ECO:0000313" key="2">
    <source>
        <dbReference type="Proteomes" id="UP000002588"/>
    </source>
</evidence>
<dbReference type="STRING" id="62928.azo0269"/>
<keyword evidence="2" id="KW-1185">Reference proteome</keyword>
<dbReference type="Gene3D" id="3.30.70.120">
    <property type="match status" value="1"/>
</dbReference>
<dbReference type="InterPro" id="IPR015867">
    <property type="entry name" value="N-reg_PII/ATP_PRibTrfase_C"/>
</dbReference>
<dbReference type="eggNOG" id="ENOG5030WRH">
    <property type="taxonomic scope" value="Bacteria"/>
</dbReference>
<evidence type="ECO:0000313" key="1">
    <source>
        <dbReference type="EMBL" id="CAL92886.1"/>
    </source>
</evidence>
<accession>A1K231</accession>
<evidence type="ECO:0008006" key="3">
    <source>
        <dbReference type="Google" id="ProtNLM"/>
    </source>
</evidence>
<gene>
    <name evidence="1" type="ordered locus">azo0269</name>
</gene>
<dbReference type="Pfam" id="PF11582">
    <property type="entry name" value="DUF3240"/>
    <property type="match status" value="1"/>
</dbReference>
<dbReference type="InterPro" id="IPR021634">
    <property type="entry name" value="DUF3240"/>
</dbReference>
<organism evidence="1 2">
    <name type="scientific">Azoarcus sp. (strain BH72)</name>
    <dbReference type="NCBI Taxonomy" id="418699"/>
    <lineage>
        <taxon>Bacteria</taxon>
        <taxon>Pseudomonadati</taxon>
        <taxon>Pseudomonadota</taxon>
        <taxon>Betaproteobacteria</taxon>
        <taxon>Rhodocyclales</taxon>
        <taxon>Zoogloeaceae</taxon>
        <taxon>Azoarcus</taxon>
    </lineage>
</organism>
<dbReference type="KEGG" id="azo:azo0269"/>
<reference evidence="1 2" key="1">
    <citation type="journal article" date="2006" name="Nat. Biotechnol.">
        <title>Complete genome of the mutualistic, N2-fixing grass endophyte Azoarcus sp. strain BH72.</title>
        <authorList>
            <person name="Krause A."/>
            <person name="Ramakumar A."/>
            <person name="Bartels D."/>
            <person name="Battistoni F."/>
            <person name="Bekel T."/>
            <person name="Boch J."/>
            <person name="Boehm M."/>
            <person name="Friedrich F."/>
            <person name="Hurek T."/>
            <person name="Krause L."/>
            <person name="Linke B."/>
            <person name="McHardy A.C."/>
            <person name="Sarkar A."/>
            <person name="Schneiker S."/>
            <person name="Syed A.A."/>
            <person name="Thauer R."/>
            <person name="Vorhoelter F.-J."/>
            <person name="Weidner S."/>
            <person name="Puehler A."/>
            <person name="Reinhold-Hurek B."/>
            <person name="Kaiser O."/>
            <person name="Goesmann A."/>
        </authorList>
    </citation>
    <scope>NUCLEOTIDE SEQUENCE [LARGE SCALE GENOMIC DNA]</scope>
    <source>
        <strain evidence="1 2">BH72</strain>
    </source>
</reference>
<protein>
    <recommendedName>
        <fullName evidence="3">DUF3240 domain-containing protein</fullName>
    </recommendedName>
</protein>
<dbReference type="RefSeq" id="WP_011764004.1">
    <property type="nucleotide sequence ID" value="NC_008702.1"/>
</dbReference>
<name>A1K231_AZOSB</name>
<sequence>MTATPDTLLTLVAPAALEDKLVDLLLALPGMASGFTTHPASGHGREIALVGANENVRGRGARVCVRLALQSAALQPLLGEVRAALPDANIFYWVTPLLDCGRVS</sequence>
<dbReference type="EMBL" id="AM406670">
    <property type="protein sequence ID" value="CAL92886.1"/>
    <property type="molecule type" value="Genomic_DNA"/>
</dbReference>
<dbReference type="HOGENOM" id="CLU_156351_0_0_4"/>
<dbReference type="KEGG" id="aoa:dqs_0282"/>